<dbReference type="Gramene" id="HORVU.MOREX.r3.3HG0229590.1">
    <property type="protein sequence ID" value="HORVU.MOREX.r3.3HG0229590.1"/>
    <property type="gene ID" value="HORVU.MOREX.r3.3HG0229590"/>
</dbReference>
<keyword evidence="6 11" id="KW-0256">Endoplasmic reticulum</keyword>
<evidence type="ECO:0000256" key="3">
    <source>
        <dbReference type="ARBA" id="ARBA00022516"/>
    </source>
</evidence>
<dbReference type="Pfam" id="PF03982">
    <property type="entry name" value="DAGAT"/>
    <property type="match status" value="1"/>
</dbReference>
<dbReference type="EnsemblPlants" id="HORVU.MOREX.r3.3HG0229590.1">
    <property type="protein sequence ID" value="HORVU.MOREX.r3.3HG0229590.1"/>
    <property type="gene ID" value="HORVU.MOREX.r3.3HG0229590"/>
</dbReference>
<feature type="transmembrane region" description="Helical" evidence="11">
    <location>
        <begin position="38"/>
        <end position="64"/>
    </location>
</feature>
<evidence type="ECO:0000256" key="10">
    <source>
        <dbReference type="ARBA" id="ARBA00023315"/>
    </source>
</evidence>
<dbReference type="GO" id="GO:0005789">
    <property type="term" value="C:endoplasmic reticulum membrane"/>
    <property type="evidence" value="ECO:0000318"/>
    <property type="project" value="GO_Central"/>
</dbReference>
<keyword evidence="3" id="KW-0444">Lipid biosynthesis</keyword>
<dbReference type="GO" id="GO:0004144">
    <property type="term" value="F:diacylglycerol O-acyltransferase activity"/>
    <property type="evidence" value="ECO:0000318"/>
    <property type="project" value="GO_Central"/>
</dbReference>
<accession>A0A8I6WYQ0</accession>
<dbReference type="Proteomes" id="UP000011116">
    <property type="component" value="Chromosome 3H"/>
</dbReference>
<keyword evidence="5 11" id="KW-0812">Transmembrane</keyword>
<evidence type="ECO:0000256" key="7">
    <source>
        <dbReference type="ARBA" id="ARBA00022989"/>
    </source>
</evidence>
<reference evidence="13" key="1">
    <citation type="journal article" date="2012" name="Nature">
        <title>A physical, genetic and functional sequence assembly of the barley genome.</title>
        <authorList>
            <consortium name="The International Barley Genome Sequencing Consortium"/>
            <person name="Mayer K.F."/>
            <person name="Waugh R."/>
            <person name="Brown J.W."/>
            <person name="Schulman A."/>
            <person name="Langridge P."/>
            <person name="Platzer M."/>
            <person name="Fincher G.B."/>
            <person name="Muehlbauer G.J."/>
            <person name="Sato K."/>
            <person name="Close T.J."/>
            <person name="Wise R.P."/>
            <person name="Stein N."/>
        </authorList>
    </citation>
    <scope>NUCLEOTIDE SEQUENCE [LARGE SCALE GENOMIC DNA]</scope>
    <source>
        <strain evidence="13">cv. Morex</strain>
    </source>
</reference>
<evidence type="ECO:0000256" key="8">
    <source>
        <dbReference type="ARBA" id="ARBA00023098"/>
    </source>
</evidence>
<keyword evidence="4 11" id="KW-0808">Transferase</keyword>
<evidence type="ECO:0000256" key="5">
    <source>
        <dbReference type="ARBA" id="ARBA00022692"/>
    </source>
</evidence>
<feature type="transmembrane region" description="Helical" evidence="11">
    <location>
        <begin position="70"/>
        <end position="87"/>
    </location>
</feature>
<evidence type="ECO:0000256" key="2">
    <source>
        <dbReference type="ARBA" id="ARBA00005420"/>
    </source>
</evidence>
<dbReference type="InterPro" id="IPR007130">
    <property type="entry name" value="DAGAT"/>
</dbReference>
<name>A0A8I6WYQ0_HORVV</name>
<gene>
    <name evidence="12" type="primary">LOC123442661</name>
</gene>
<evidence type="ECO:0000256" key="9">
    <source>
        <dbReference type="ARBA" id="ARBA00023136"/>
    </source>
</evidence>
<dbReference type="PANTHER" id="PTHR12317:SF65">
    <property type="entry name" value="ACYLTRANSFERASE"/>
    <property type="match status" value="1"/>
</dbReference>
<evidence type="ECO:0000313" key="12">
    <source>
        <dbReference type="EnsemblPlants" id="HORVU.MOREX.r3.3HG0229590.1"/>
    </source>
</evidence>
<dbReference type="AlphaFoldDB" id="A0A8I6WYQ0"/>
<evidence type="ECO:0000256" key="6">
    <source>
        <dbReference type="ARBA" id="ARBA00022824"/>
    </source>
</evidence>
<sequence length="339" mass="38504">MEPIDNRTSAGGAAASAKVGKEENSVMVFRPPKSDSPVLTLVALALWLGPIQFNLFLALASVFFFEKRTAALVLGIQLFFMFVNLSDTNRWGRKIGRFIWKHAVGYFPITLHVEDYTAFDPRRAYVFGYEPHSVVPLGMWALSDRAGLMPMPKMKILASSAAFYVPFQRQIWTWLGVVPITRENFCSYLRAGYSCTLVPGGLREMLYMDHDNESEVAFIKSRKGFVRIALQTGTPLVPVFCFGQDHAYNWWRPGHKLFIKIAEAMKAPPVLHWGKFGTPIPFRSPIHVFVGRPIEVKQNDQPTVDEINEVHDQFVIALQELHDNHKNKAGYARLHLRLI</sequence>
<dbReference type="SUPFAM" id="SSF69593">
    <property type="entry name" value="Glycerol-3-phosphate (1)-acyltransferase"/>
    <property type="match status" value="1"/>
</dbReference>
<comment type="subcellular location">
    <subcellularLocation>
        <location evidence="1 11">Endoplasmic reticulum membrane</location>
        <topology evidence="1 11">Multi-pass membrane protein</topology>
    </subcellularLocation>
</comment>
<keyword evidence="13" id="KW-1185">Reference proteome</keyword>
<evidence type="ECO:0000256" key="11">
    <source>
        <dbReference type="RuleBase" id="RU367023"/>
    </source>
</evidence>
<reference evidence="12" key="2">
    <citation type="submission" date="2020-10" db="EMBL/GenBank/DDBJ databases">
        <authorList>
            <person name="Scholz U."/>
            <person name="Mascher M."/>
            <person name="Fiebig A."/>
        </authorList>
    </citation>
    <scope>NUCLEOTIDE SEQUENCE [LARGE SCALE GENOMIC DNA]</scope>
    <source>
        <strain evidence="12">cv. Morex</strain>
    </source>
</reference>
<organism evidence="12 13">
    <name type="scientific">Hordeum vulgare subsp. vulgare</name>
    <name type="common">Domesticated barley</name>
    <dbReference type="NCBI Taxonomy" id="112509"/>
    <lineage>
        <taxon>Eukaryota</taxon>
        <taxon>Viridiplantae</taxon>
        <taxon>Streptophyta</taxon>
        <taxon>Embryophyta</taxon>
        <taxon>Tracheophyta</taxon>
        <taxon>Spermatophyta</taxon>
        <taxon>Magnoliopsida</taxon>
        <taxon>Liliopsida</taxon>
        <taxon>Poales</taxon>
        <taxon>Poaceae</taxon>
        <taxon>BOP clade</taxon>
        <taxon>Pooideae</taxon>
        <taxon>Triticodae</taxon>
        <taxon>Triticeae</taxon>
        <taxon>Hordeinae</taxon>
        <taxon>Hordeum</taxon>
    </lineage>
</organism>
<dbReference type="GeneID" id="123442661"/>
<dbReference type="PANTHER" id="PTHR12317">
    <property type="entry name" value="DIACYLGLYCEROL O-ACYLTRANSFERASE"/>
    <property type="match status" value="1"/>
</dbReference>
<reference evidence="12" key="3">
    <citation type="submission" date="2022-01" db="UniProtKB">
        <authorList>
            <consortium name="EnsemblPlants"/>
        </authorList>
    </citation>
    <scope>IDENTIFICATION</scope>
    <source>
        <strain evidence="12">subsp. vulgare</strain>
    </source>
</reference>
<evidence type="ECO:0000256" key="1">
    <source>
        <dbReference type="ARBA" id="ARBA00004477"/>
    </source>
</evidence>
<keyword evidence="8" id="KW-0443">Lipid metabolism</keyword>
<keyword evidence="9 11" id="KW-0472">Membrane</keyword>
<proteinExistence type="inferred from homology"/>
<evidence type="ECO:0000313" key="13">
    <source>
        <dbReference type="Proteomes" id="UP000011116"/>
    </source>
</evidence>
<dbReference type="CDD" id="cd07987">
    <property type="entry name" value="LPLAT_MGAT-like"/>
    <property type="match status" value="1"/>
</dbReference>
<protein>
    <recommendedName>
        <fullName evidence="11">Acyltransferase</fullName>
        <ecNumber evidence="11">2.3.1.-</ecNumber>
    </recommendedName>
</protein>
<dbReference type="RefSeq" id="XP_044974703.1">
    <property type="nucleotide sequence ID" value="XM_045118768.1"/>
</dbReference>
<dbReference type="Gramene" id="HORVU.MOREX.r2.3HG0190410.1">
    <property type="protein sequence ID" value="HORVU.MOREX.r2.3HG0190410.1"/>
    <property type="gene ID" value="HORVU.MOREX.r2.3HG0190410"/>
</dbReference>
<keyword evidence="10" id="KW-0012">Acyltransferase</keyword>
<dbReference type="GO" id="GO:0019432">
    <property type="term" value="P:triglyceride biosynthetic process"/>
    <property type="evidence" value="ECO:0000318"/>
    <property type="project" value="GO_Central"/>
</dbReference>
<comment type="similarity">
    <text evidence="2 11">Belongs to the diacylglycerol acyltransferase family.</text>
</comment>
<keyword evidence="7 11" id="KW-1133">Transmembrane helix</keyword>
<dbReference type="EC" id="2.3.1.-" evidence="11"/>
<evidence type="ECO:0000256" key="4">
    <source>
        <dbReference type="ARBA" id="ARBA00022679"/>
    </source>
</evidence>